<dbReference type="PANTHER" id="PTHR31541:SF25">
    <property type="entry name" value="GAMMA-GLIADIN B"/>
    <property type="match status" value="1"/>
</dbReference>
<feature type="region of interest" description="Disordered" evidence="6">
    <location>
        <begin position="72"/>
        <end position="114"/>
    </location>
</feature>
<dbReference type="SUPFAM" id="SSF101936">
    <property type="entry name" value="DNA-binding pseudobarrel domain"/>
    <property type="match status" value="1"/>
</dbReference>
<evidence type="ECO:0000256" key="6">
    <source>
        <dbReference type="SAM" id="MobiDB-lite"/>
    </source>
</evidence>
<evidence type="ECO:0000313" key="7">
    <source>
        <dbReference type="EMBL" id="KAF5201950.1"/>
    </source>
</evidence>
<dbReference type="Gene3D" id="2.40.330.10">
    <property type="entry name" value="DNA-binding pseudobarrel domain"/>
    <property type="match status" value="1"/>
</dbReference>
<evidence type="ECO:0000256" key="4">
    <source>
        <dbReference type="ARBA" id="ARBA00023163"/>
    </source>
</evidence>
<dbReference type="GO" id="GO:0003677">
    <property type="term" value="F:DNA binding"/>
    <property type="evidence" value="ECO:0007669"/>
    <property type="project" value="UniProtKB-KW"/>
</dbReference>
<evidence type="ECO:0000256" key="2">
    <source>
        <dbReference type="ARBA" id="ARBA00023015"/>
    </source>
</evidence>
<dbReference type="InterPro" id="IPR015300">
    <property type="entry name" value="DNA-bd_pseudobarrel_sf"/>
</dbReference>
<organism evidence="7 8">
    <name type="scientific">Thalictrum thalictroides</name>
    <name type="common">Rue-anemone</name>
    <name type="synonym">Anemone thalictroides</name>
    <dbReference type="NCBI Taxonomy" id="46969"/>
    <lineage>
        <taxon>Eukaryota</taxon>
        <taxon>Viridiplantae</taxon>
        <taxon>Streptophyta</taxon>
        <taxon>Embryophyta</taxon>
        <taxon>Tracheophyta</taxon>
        <taxon>Spermatophyta</taxon>
        <taxon>Magnoliopsida</taxon>
        <taxon>Ranunculales</taxon>
        <taxon>Ranunculaceae</taxon>
        <taxon>Thalictroideae</taxon>
        <taxon>Thalictrum</taxon>
    </lineage>
</organism>
<reference evidence="7 8" key="1">
    <citation type="submission" date="2020-06" db="EMBL/GenBank/DDBJ databases">
        <title>Transcriptomic and genomic resources for Thalictrum thalictroides and T. hernandezii: Facilitating candidate gene discovery in an emerging model plant lineage.</title>
        <authorList>
            <person name="Arias T."/>
            <person name="Riano-Pachon D.M."/>
            <person name="Di Stilio V.S."/>
        </authorList>
    </citation>
    <scope>NUCLEOTIDE SEQUENCE [LARGE SCALE GENOMIC DNA]</scope>
    <source>
        <strain evidence="8">cv. WT478/WT964</strain>
        <tissue evidence="7">Leaves</tissue>
    </source>
</reference>
<feature type="compositionally biased region" description="Low complexity" evidence="6">
    <location>
        <begin position="88"/>
        <end position="98"/>
    </location>
</feature>
<comment type="caution">
    <text evidence="7">The sequence shown here is derived from an EMBL/GenBank/DDBJ whole genome shotgun (WGS) entry which is preliminary data.</text>
</comment>
<name>A0A7J6WZP7_THATH</name>
<evidence type="ECO:0000313" key="8">
    <source>
        <dbReference type="Proteomes" id="UP000554482"/>
    </source>
</evidence>
<dbReference type="GO" id="GO:0005634">
    <property type="term" value="C:nucleus"/>
    <property type="evidence" value="ECO:0007669"/>
    <property type="project" value="UniProtKB-SubCell"/>
</dbReference>
<evidence type="ECO:0000256" key="5">
    <source>
        <dbReference type="ARBA" id="ARBA00023242"/>
    </source>
</evidence>
<keyword evidence="3" id="KW-0238">DNA-binding</keyword>
<evidence type="ECO:0000256" key="3">
    <source>
        <dbReference type="ARBA" id="ARBA00023125"/>
    </source>
</evidence>
<dbReference type="InterPro" id="IPR005508">
    <property type="entry name" value="At2g31720-like"/>
</dbReference>
<proteinExistence type="predicted"/>
<keyword evidence="4" id="KW-0804">Transcription</keyword>
<accession>A0A7J6WZP7</accession>
<comment type="subcellular location">
    <subcellularLocation>
        <location evidence="1">Nucleus</location>
    </subcellularLocation>
</comment>
<gene>
    <name evidence="7" type="ORF">FRX31_008463</name>
</gene>
<evidence type="ECO:0000256" key="1">
    <source>
        <dbReference type="ARBA" id="ARBA00004123"/>
    </source>
</evidence>
<dbReference type="AlphaFoldDB" id="A0A7J6WZP7"/>
<dbReference type="OrthoDB" id="1090008at2759"/>
<dbReference type="EMBL" id="JABWDY010008764">
    <property type="protein sequence ID" value="KAF5201950.1"/>
    <property type="molecule type" value="Genomic_DNA"/>
</dbReference>
<evidence type="ECO:0008006" key="9">
    <source>
        <dbReference type="Google" id="ProtNLM"/>
    </source>
</evidence>
<keyword evidence="2" id="KW-0805">Transcription regulation</keyword>
<sequence>MDESKRCLFAAVSYLRKQDMVRRVMVDGKRIPSKKMITLPSSSPFASIPPCRPQPRPSLLLHQEDDQKSLHLLPTRSPTTPLENIVNSSSSSSSISSSLLENGGHDFRPSPSPTKTLVVAKEEYKENRVAAVAVAVAAAVDITTKKHERTVVKKQEDEKENNFLITNKKQKITQESSEESKKKQVMIRKKGKEKESAVERRMPIQMFKLITGNEVQGLNLKWLTIKPITESDIKSSQNRLFLPNSVEEIMTSEEIENVRCLRKHMEVHVFDPKHVVRKLKMSYWPIPGKYTLITLWSELAKANQLVKEYHVAEIWTFRNQLGMLCFAINFGKIGDEMKENEDPTVGVLISEASTSVHGGCGGSTSGSMETTMAE</sequence>
<protein>
    <recommendedName>
        <fullName evidence="9">B3 domain-containing protein</fullName>
    </recommendedName>
</protein>
<keyword evidence="8" id="KW-1185">Reference proteome</keyword>
<keyword evidence="5" id="KW-0539">Nucleus</keyword>
<feature type="region of interest" description="Disordered" evidence="6">
    <location>
        <begin position="169"/>
        <end position="195"/>
    </location>
</feature>
<feature type="compositionally biased region" description="Polar residues" evidence="6">
    <location>
        <begin position="76"/>
        <end position="87"/>
    </location>
</feature>
<dbReference type="PANTHER" id="PTHR31541">
    <property type="entry name" value="B3 DOMAIN PLANT PROTEIN-RELATED"/>
    <property type="match status" value="1"/>
</dbReference>
<dbReference type="Proteomes" id="UP000554482">
    <property type="component" value="Unassembled WGS sequence"/>
</dbReference>